<dbReference type="eggNOG" id="ENOG502ZG84">
    <property type="taxonomic scope" value="Bacteria"/>
</dbReference>
<dbReference type="EMBL" id="AWXZ01000015">
    <property type="protein sequence ID" value="ESR26401.1"/>
    <property type="molecule type" value="Genomic_DNA"/>
</dbReference>
<feature type="transmembrane region" description="Helical" evidence="2">
    <location>
        <begin position="61"/>
        <end position="80"/>
    </location>
</feature>
<evidence type="ECO:0000256" key="2">
    <source>
        <dbReference type="SAM" id="Phobius"/>
    </source>
</evidence>
<protein>
    <submittedName>
        <fullName evidence="3">Uncharacterized protein</fullName>
    </submittedName>
</protein>
<reference evidence="3 4" key="1">
    <citation type="journal article" date="2014" name="Genome Announc.">
        <title>Draft Genome Sequence of Lutibaculum baratangense Strain AMV1T, Isolated from a Mud Volcano in Andamans, India.</title>
        <authorList>
            <person name="Singh A."/>
            <person name="Sreenivas A."/>
            <person name="Sathyanarayana Reddy G."/>
            <person name="Pinnaka A.K."/>
            <person name="Shivaji S."/>
        </authorList>
    </citation>
    <scope>NUCLEOTIDE SEQUENCE [LARGE SCALE GENOMIC DNA]</scope>
    <source>
        <strain evidence="3 4">AMV1</strain>
    </source>
</reference>
<organism evidence="3 4">
    <name type="scientific">Lutibaculum baratangense AMV1</name>
    <dbReference type="NCBI Taxonomy" id="631454"/>
    <lineage>
        <taxon>Bacteria</taxon>
        <taxon>Pseudomonadati</taxon>
        <taxon>Pseudomonadota</taxon>
        <taxon>Alphaproteobacteria</taxon>
        <taxon>Hyphomicrobiales</taxon>
        <taxon>Tepidamorphaceae</taxon>
        <taxon>Lutibaculum</taxon>
    </lineage>
</organism>
<evidence type="ECO:0000313" key="4">
    <source>
        <dbReference type="Proteomes" id="UP000017819"/>
    </source>
</evidence>
<feature type="region of interest" description="Disordered" evidence="1">
    <location>
        <begin position="1"/>
        <end position="21"/>
    </location>
</feature>
<dbReference type="Proteomes" id="UP000017819">
    <property type="component" value="Unassembled WGS sequence"/>
</dbReference>
<gene>
    <name evidence="3" type="ORF">N177_0901</name>
</gene>
<evidence type="ECO:0000256" key="1">
    <source>
        <dbReference type="SAM" id="MobiDB-lite"/>
    </source>
</evidence>
<dbReference type="AlphaFoldDB" id="V4RK36"/>
<keyword evidence="2" id="KW-0472">Membrane</keyword>
<keyword evidence="2" id="KW-1133">Transmembrane helix</keyword>
<dbReference type="STRING" id="631454.N177_0901"/>
<accession>V4RK36</accession>
<sequence>MVKRPFIGSSGRGPATEPAARAGTIMVFVPQTRDRRLWHGGPDRSSGDMSRQMMKRRNSRGLGVPLALVLALAPCTAAAADLQGAPPVADIAWMEVEFSVGATYFDLPGRSLGRVGGGGGLADMSGDLGGWGPSFEFSLRRAVPAARWPIFLEARGFLAGVSVEDTVSMRPTGTRFVGATGPTTGGAFVDLAASSAPAASLAAASIRGVGASGDAGSIDSTVSTVEDFSANVSTTLLDGGVLNSLVLVDGRATPVATAIGASFTDRGLALAAVGDLSRVQVVSEYESDVTYLGGELRVGLDRQPVGAASVSPFAGIAWRGYRHEALTSTSLGFVPPPAADGAPALPAQSATIELDERVRGRYYGGSLGAEMAAPLTDRLSLEAGIAGSVFYLHADYRGGQRGILDTGLPAGSFAVSGPRLAEDEGRAAFAVALELGLAYRIGPGKLSLGGSIEYLSDVPSVAADGGASALASAPGGSAGSAGSLVTGTPERRLAFDDMTNFGLKVGYAASF</sequence>
<evidence type="ECO:0000313" key="3">
    <source>
        <dbReference type="EMBL" id="ESR26401.1"/>
    </source>
</evidence>
<name>V4RK36_9HYPH</name>
<proteinExistence type="predicted"/>
<keyword evidence="2" id="KW-0812">Transmembrane</keyword>
<comment type="caution">
    <text evidence="3">The sequence shown here is derived from an EMBL/GenBank/DDBJ whole genome shotgun (WGS) entry which is preliminary data.</text>
</comment>
<keyword evidence="4" id="KW-1185">Reference proteome</keyword>